<feature type="repeat" description="Pumilio" evidence="7">
    <location>
        <begin position="271"/>
        <end position="306"/>
    </location>
</feature>
<dbReference type="InterPro" id="IPR016024">
    <property type="entry name" value="ARM-type_fold"/>
</dbReference>
<organism evidence="9 10">
    <name type="scientific">Eruca vesicaria subsp. sativa</name>
    <name type="common">Garden rocket</name>
    <name type="synonym">Eruca sativa</name>
    <dbReference type="NCBI Taxonomy" id="29727"/>
    <lineage>
        <taxon>Eukaryota</taxon>
        <taxon>Viridiplantae</taxon>
        <taxon>Streptophyta</taxon>
        <taxon>Embryophyta</taxon>
        <taxon>Tracheophyta</taxon>
        <taxon>Spermatophyta</taxon>
        <taxon>Magnoliopsida</taxon>
        <taxon>eudicotyledons</taxon>
        <taxon>Gunneridae</taxon>
        <taxon>Pentapetalae</taxon>
        <taxon>rosids</taxon>
        <taxon>malvids</taxon>
        <taxon>Brassicales</taxon>
        <taxon>Brassicaceae</taxon>
        <taxon>Brassiceae</taxon>
        <taxon>Eruca</taxon>
    </lineage>
</organism>
<evidence type="ECO:0000256" key="2">
    <source>
        <dbReference type="ARBA" id="ARBA00022490"/>
    </source>
</evidence>
<protein>
    <recommendedName>
        <fullName evidence="8">PUM-HD domain-containing protein</fullName>
    </recommendedName>
</protein>
<dbReference type="Gene3D" id="1.25.10.10">
    <property type="entry name" value="Leucine-rich Repeat Variant"/>
    <property type="match status" value="1"/>
</dbReference>
<evidence type="ECO:0000256" key="6">
    <source>
        <dbReference type="ARBA" id="ARBA00058490"/>
    </source>
</evidence>
<dbReference type="GO" id="GO:0006417">
    <property type="term" value="P:regulation of translation"/>
    <property type="evidence" value="ECO:0007669"/>
    <property type="project" value="UniProtKB-KW"/>
</dbReference>
<dbReference type="InterPro" id="IPR001313">
    <property type="entry name" value="Pumilio_RNA-bd_rpt"/>
</dbReference>
<keyword evidence="5" id="KW-0694">RNA-binding</keyword>
<comment type="subcellular location">
    <subcellularLocation>
        <location evidence="1">Cytoplasm</location>
    </subcellularLocation>
</comment>
<evidence type="ECO:0000259" key="8">
    <source>
        <dbReference type="PROSITE" id="PS50303"/>
    </source>
</evidence>
<feature type="repeat" description="Pumilio" evidence="7">
    <location>
        <begin position="455"/>
        <end position="490"/>
    </location>
</feature>
<feature type="domain" description="PUM-HD" evidence="8">
    <location>
        <begin position="247"/>
        <end position="590"/>
    </location>
</feature>
<sequence>MDHRRNEQEFDELEKLLGEIPKVTSGNDYSPFPICLSSSRSSTSIKKVATFEEQHLHLPGDHAFTSEGNFNFGSPNQSPENPQLMCIPSYHSPNTSPCVYDKFDSRKLDSLIYRKLQHVGYFPNAQPQHYMPSSLPHRQAFDQSHINWRNIEEELKLQEEQYMPVNPPFLYFYNNECHLMDTAPRREHFGYHRAEQSRNLFCNREDSDESSMRSLDGVRKKMYYPEKILVRSHLGLNTAKVIKYGGGVSEDLSMSLNNLKLQSPKYNSLAEARGKIYYMAKDQHGCRFLQRKFAEKDGNDINMIFDEIIDYISELMIDPFGNYLVQKLLEVCSEDQRIQIVQSITRPPGMLIKISCDMHGTRAVQKIVETVKRQGEISSIISALNHGIVTLIKNVNGNHVVQRCLQYLLPHCKKFLFEAVITHCVELATDRHGCCVLQKCLGYFERTQKDHLVSEIASNALLLSQDPFGNYVLQYVFELQLQWAINEILKQLEGSYTKLSMQKCSSNVVENCLKLADDKHQASIIRELITYGRLDQVMLDPYGNYVIQAALKQSKGSLHGLLVDAIKLHISSLRTNPYGKKVLSALSLRK</sequence>
<feature type="repeat" description="Pumilio" evidence="7">
    <location>
        <begin position="343"/>
        <end position="382"/>
    </location>
</feature>
<evidence type="ECO:0000256" key="5">
    <source>
        <dbReference type="ARBA" id="ARBA00022884"/>
    </source>
</evidence>
<keyword evidence="3" id="KW-0677">Repeat</keyword>
<feature type="repeat" description="Pumilio" evidence="7">
    <location>
        <begin position="527"/>
        <end position="564"/>
    </location>
</feature>
<dbReference type="EMBL" id="CAKOAT010601821">
    <property type="protein sequence ID" value="CAH8384105.1"/>
    <property type="molecule type" value="Genomic_DNA"/>
</dbReference>
<feature type="repeat" description="Pumilio" evidence="7">
    <location>
        <begin position="307"/>
        <end position="342"/>
    </location>
</feature>
<keyword evidence="10" id="KW-1185">Reference proteome</keyword>
<dbReference type="FunFam" id="1.25.10.10:FF:000237">
    <property type="entry name" value="Pumilio homolog 9"/>
    <property type="match status" value="1"/>
</dbReference>
<dbReference type="InterPro" id="IPR033712">
    <property type="entry name" value="Pumilio_RNA-bd"/>
</dbReference>
<feature type="repeat" description="Pumilio" evidence="7">
    <location>
        <begin position="419"/>
        <end position="454"/>
    </location>
</feature>
<dbReference type="SUPFAM" id="SSF48371">
    <property type="entry name" value="ARM repeat"/>
    <property type="match status" value="1"/>
</dbReference>
<evidence type="ECO:0000256" key="1">
    <source>
        <dbReference type="ARBA" id="ARBA00004496"/>
    </source>
</evidence>
<dbReference type="PROSITE" id="PS50303">
    <property type="entry name" value="PUM_HD"/>
    <property type="match status" value="1"/>
</dbReference>
<dbReference type="PANTHER" id="PTHR12537">
    <property type="entry name" value="RNA BINDING PROTEIN PUMILIO-RELATED"/>
    <property type="match status" value="1"/>
</dbReference>
<evidence type="ECO:0000256" key="4">
    <source>
        <dbReference type="ARBA" id="ARBA00022845"/>
    </source>
</evidence>
<dbReference type="GO" id="GO:0003723">
    <property type="term" value="F:RNA binding"/>
    <property type="evidence" value="ECO:0007669"/>
    <property type="project" value="UniProtKB-KW"/>
</dbReference>
<comment type="caution">
    <text evidence="9">The sequence shown here is derived from an EMBL/GenBank/DDBJ whole genome shotgun (WGS) entry which is preliminary data.</text>
</comment>
<keyword evidence="2" id="KW-0963">Cytoplasm</keyword>
<dbReference type="CDD" id="cd07920">
    <property type="entry name" value="Pumilio"/>
    <property type="match status" value="1"/>
</dbReference>
<evidence type="ECO:0000256" key="7">
    <source>
        <dbReference type="PROSITE-ProRule" id="PRU00317"/>
    </source>
</evidence>
<proteinExistence type="predicted"/>
<feature type="repeat" description="Pumilio" evidence="7">
    <location>
        <begin position="383"/>
        <end position="418"/>
    </location>
</feature>
<dbReference type="GO" id="GO:0005737">
    <property type="term" value="C:cytoplasm"/>
    <property type="evidence" value="ECO:0007669"/>
    <property type="project" value="UniProtKB-SubCell"/>
</dbReference>
<dbReference type="Proteomes" id="UP001642260">
    <property type="component" value="Unassembled WGS sequence"/>
</dbReference>
<name>A0ABC8LKL6_ERUVS</name>
<gene>
    <name evidence="9" type="ORF">ERUC_LOCUS36588</name>
</gene>
<dbReference type="InterPro" id="IPR033133">
    <property type="entry name" value="PUM-HD"/>
</dbReference>
<comment type="function">
    <text evidence="6">Sequence-specific RNA-binding protein that regulates translation and mRNA stability by binding the 3'-UTR of target mRNAs.</text>
</comment>
<dbReference type="InterPro" id="IPR011989">
    <property type="entry name" value="ARM-like"/>
</dbReference>
<keyword evidence="4" id="KW-0810">Translation regulation</keyword>
<evidence type="ECO:0000256" key="3">
    <source>
        <dbReference type="ARBA" id="ARBA00022737"/>
    </source>
</evidence>
<reference evidence="9 10" key="1">
    <citation type="submission" date="2022-03" db="EMBL/GenBank/DDBJ databases">
        <authorList>
            <person name="Macdonald S."/>
            <person name="Ahmed S."/>
            <person name="Newling K."/>
        </authorList>
    </citation>
    <scope>NUCLEOTIDE SEQUENCE [LARGE SCALE GENOMIC DNA]</scope>
</reference>
<dbReference type="Pfam" id="PF00806">
    <property type="entry name" value="PUF"/>
    <property type="match status" value="8"/>
</dbReference>
<evidence type="ECO:0000313" key="10">
    <source>
        <dbReference type="Proteomes" id="UP001642260"/>
    </source>
</evidence>
<dbReference type="PANTHER" id="PTHR12537:SF147">
    <property type="entry name" value="PUMILIO HOMOLOG 12"/>
    <property type="match status" value="1"/>
</dbReference>
<accession>A0ABC8LKL6</accession>
<dbReference type="SMART" id="SM00025">
    <property type="entry name" value="Pumilio"/>
    <property type="match status" value="8"/>
</dbReference>
<dbReference type="PROSITE" id="PS50302">
    <property type="entry name" value="PUM"/>
    <property type="match status" value="8"/>
</dbReference>
<evidence type="ECO:0000313" key="9">
    <source>
        <dbReference type="EMBL" id="CAH8384105.1"/>
    </source>
</evidence>
<dbReference type="AlphaFoldDB" id="A0ABC8LKL6"/>
<feature type="repeat" description="Pumilio" evidence="7">
    <location>
        <begin position="491"/>
        <end position="526"/>
    </location>
</feature>